<dbReference type="PANTHER" id="PTHR32282">
    <property type="entry name" value="BINDING PROTEIN TRANSPEPTIDASE, PUTATIVE-RELATED"/>
    <property type="match status" value="1"/>
</dbReference>
<dbReference type="NCBIfam" id="TIGR02073">
    <property type="entry name" value="PBP_1c"/>
    <property type="match status" value="1"/>
</dbReference>
<dbReference type="Gene3D" id="1.10.3810.10">
    <property type="entry name" value="Biosynthetic peptidoglycan transglycosylase-like"/>
    <property type="match status" value="1"/>
</dbReference>
<dbReference type="PANTHER" id="PTHR32282:SF15">
    <property type="entry name" value="PENICILLIN-BINDING PROTEIN 1C"/>
    <property type="match status" value="1"/>
</dbReference>
<reference evidence="16 17" key="1">
    <citation type="submission" date="2016-01" db="EMBL/GenBank/DDBJ databases">
        <title>Complete genome and mega plasmid sequence of Sphingomonas panacis DCY99 elicits systemic resistance in rice to Xanthomonas oryzae.</title>
        <authorList>
            <person name="Kim Y.J."/>
            <person name="Yang D.C."/>
            <person name="Sing P."/>
        </authorList>
    </citation>
    <scope>NUCLEOTIDE SEQUENCE [LARGE SCALE GENOMIC DNA]</scope>
    <source>
        <strain evidence="16 17">DCY99</strain>
    </source>
</reference>
<gene>
    <name evidence="16" type="ORF">AWL63_04850</name>
</gene>
<feature type="region of interest" description="Disordered" evidence="12">
    <location>
        <begin position="460"/>
        <end position="480"/>
    </location>
</feature>
<feature type="domain" description="Glycosyl transferase family 51" evidence="14">
    <location>
        <begin position="64"/>
        <end position="215"/>
    </location>
</feature>
<evidence type="ECO:0000313" key="16">
    <source>
        <dbReference type="EMBL" id="AOH86529.1"/>
    </source>
</evidence>
<evidence type="ECO:0000256" key="12">
    <source>
        <dbReference type="SAM" id="MobiDB-lite"/>
    </source>
</evidence>
<proteinExistence type="inferred from homology"/>
<dbReference type="Pfam" id="PF06832">
    <property type="entry name" value="BiPBP_C"/>
    <property type="match status" value="1"/>
</dbReference>
<dbReference type="KEGG" id="span:AWL63_04850"/>
<keyword evidence="4" id="KW-0121">Carboxypeptidase</keyword>
<protein>
    <recommendedName>
        <fullName evidence="10">peptidoglycan glycosyltransferase</fullName>
        <ecNumber evidence="10">2.4.99.28</ecNumber>
    </recommendedName>
</protein>
<dbReference type="Pfam" id="PF00912">
    <property type="entry name" value="Transgly"/>
    <property type="match status" value="1"/>
</dbReference>
<dbReference type="InterPro" id="IPR009647">
    <property type="entry name" value="PBP_C"/>
</dbReference>
<dbReference type="GO" id="GO:0009252">
    <property type="term" value="P:peptidoglycan biosynthetic process"/>
    <property type="evidence" value="ECO:0007669"/>
    <property type="project" value="UniProtKB-UniPathway"/>
</dbReference>
<keyword evidence="17" id="KW-1185">Reference proteome</keyword>
<dbReference type="InterPro" id="IPR001264">
    <property type="entry name" value="Glyco_trans_51"/>
</dbReference>
<dbReference type="EMBL" id="CP014168">
    <property type="protein sequence ID" value="AOH86529.1"/>
    <property type="molecule type" value="Genomic_DNA"/>
</dbReference>
<dbReference type="InterPro" id="IPR023346">
    <property type="entry name" value="Lysozyme-like_dom_sf"/>
</dbReference>
<dbReference type="GO" id="GO:0008955">
    <property type="term" value="F:peptidoglycan glycosyltransferase activity"/>
    <property type="evidence" value="ECO:0007669"/>
    <property type="project" value="UniProtKB-EC"/>
</dbReference>
<evidence type="ECO:0000256" key="3">
    <source>
        <dbReference type="ARBA" id="ARBA00007739"/>
    </source>
</evidence>
<dbReference type="InterPro" id="IPR012338">
    <property type="entry name" value="Beta-lactam/transpept-like"/>
</dbReference>
<dbReference type="InterPro" id="IPR001460">
    <property type="entry name" value="PCN-bd_Tpept"/>
</dbReference>
<evidence type="ECO:0000256" key="6">
    <source>
        <dbReference type="ARBA" id="ARBA00022676"/>
    </source>
</evidence>
<sequence>MWTKGGITVAALGLAVLVFAAIDYATFPPPLPVYREVRSQWHPSEAWLYDRNGTLIDSARVDFKARRLAWTPLAHVSPVARDTIVAAEDQRFYGHGGVDWLALLGIARDKAQGERGRGGSTLSMQLAGFLAPDLAAPGRRHVWDKLRQMRAAWAIERGWSKDQILEAYLNLAGFRGEAQGIGAAALGLFGKTPDALARDDALLLAALLPEPQAGATIIARRACAMARERDCSRFEGEAVAMLGPARSLALDPGLAPHLSDRLLTKPGLRITTTLDKQIQAIAIQALRRQLQGLGGARARDGAVVVLDNASGDVLAYVGGIGGASTAPSVDGANAYRQAGSTLKPFLYAEAIEKGYLTPASILDDSPVQLDTASGLYVPQNYDRGFKGPVSARSALAGSLNVPAVRTLLLVGVDAFRDRLWDSGYRGLVEDGDYYGYSLALGSAEVTLLEQANAYRSLSQGGRWSPARLTNDDPRETPRAVTSPQAAWIVADMIADPNARAATFGLDSALRLPFWAAVKTGTSKAMRDNWCIGFTRRYTVAVWVGNLEGDSMRAVSGVSGAAPVWRDVMMALGGGQDSGPPPRPTGIERANVRFASNVEQPRSEYFLAGTAQTLITFAPDAARRPRITNPVSGAVYAIDPDIPPDRQRLAVTVSGSAATHRLLLDRRDLGSATAQPQILAPPGQHRLRLVDVAGRVVDQVLFTVR</sequence>
<name>A0A1B3ZGH8_9SPHN</name>
<evidence type="ECO:0000256" key="4">
    <source>
        <dbReference type="ARBA" id="ARBA00022645"/>
    </source>
</evidence>
<accession>A0A1B3ZGH8</accession>
<dbReference type="SUPFAM" id="SSF56601">
    <property type="entry name" value="beta-lactamase/transpeptidase-like"/>
    <property type="match status" value="1"/>
</dbReference>
<evidence type="ECO:0000256" key="8">
    <source>
        <dbReference type="ARBA" id="ARBA00022801"/>
    </source>
</evidence>
<evidence type="ECO:0000313" key="17">
    <source>
        <dbReference type="Proteomes" id="UP000094256"/>
    </source>
</evidence>
<dbReference type="InterPro" id="IPR050396">
    <property type="entry name" value="Glycosyltr_51/Transpeptidase"/>
</dbReference>
<keyword evidence="7" id="KW-0808">Transferase</keyword>
<evidence type="ECO:0000256" key="5">
    <source>
        <dbReference type="ARBA" id="ARBA00022670"/>
    </source>
</evidence>
<evidence type="ECO:0000259" key="13">
    <source>
        <dbReference type="Pfam" id="PF00905"/>
    </source>
</evidence>
<dbReference type="InterPro" id="IPR036950">
    <property type="entry name" value="PBP_transglycosylase"/>
</dbReference>
<dbReference type="GO" id="GO:0004180">
    <property type="term" value="F:carboxypeptidase activity"/>
    <property type="evidence" value="ECO:0007669"/>
    <property type="project" value="UniProtKB-KW"/>
</dbReference>
<dbReference type="InterPro" id="IPR011815">
    <property type="entry name" value="PBP_1c"/>
</dbReference>
<keyword evidence="8" id="KW-0378">Hydrolase</keyword>
<evidence type="ECO:0000256" key="1">
    <source>
        <dbReference type="ARBA" id="ARBA00004752"/>
    </source>
</evidence>
<dbReference type="UniPathway" id="UPA00219"/>
<keyword evidence="6" id="KW-0328">Glycosyltransferase</keyword>
<keyword evidence="5" id="KW-0645">Protease</keyword>
<dbReference type="Gene3D" id="3.40.710.10">
    <property type="entry name" value="DD-peptidase/beta-lactamase superfamily"/>
    <property type="match status" value="1"/>
</dbReference>
<dbReference type="GO" id="GO:0030288">
    <property type="term" value="C:outer membrane-bounded periplasmic space"/>
    <property type="evidence" value="ECO:0007669"/>
    <property type="project" value="TreeGrafter"/>
</dbReference>
<feature type="domain" description="Penicillin-binding C-terminal" evidence="15">
    <location>
        <begin position="618"/>
        <end position="699"/>
    </location>
</feature>
<dbReference type="GO" id="GO:0008658">
    <property type="term" value="F:penicillin binding"/>
    <property type="evidence" value="ECO:0007669"/>
    <property type="project" value="InterPro"/>
</dbReference>
<evidence type="ECO:0000256" key="9">
    <source>
        <dbReference type="ARBA" id="ARBA00023268"/>
    </source>
</evidence>
<evidence type="ECO:0000256" key="11">
    <source>
        <dbReference type="ARBA" id="ARBA00049902"/>
    </source>
</evidence>
<dbReference type="Pfam" id="PF00905">
    <property type="entry name" value="Transpeptidase"/>
    <property type="match status" value="1"/>
</dbReference>
<evidence type="ECO:0000256" key="2">
    <source>
        <dbReference type="ARBA" id="ARBA00007090"/>
    </source>
</evidence>
<dbReference type="Proteomes" id="UP000094256">
    <property type="component" value="Chromosome"/>
</dbReference>
<organism evidence="16 17">
    <name type="scientific">Sphingomonas panacis</name>
    <dbReference type="NCBI Taxonomy" id="1560345"/>
    <lineage>
        <taxon>Bacteria</taxon>
        <taxon>Pseudomonadati</taxon>
        <taxon>Pseudomonadota</taxon>
        <taxon>Alphaproteobacteria</taxon>
        <taxon>Sphingomonadales</taxon>
        <taxon>Sphingomonadaceae</taxon>
        <taxon>Sphingomonas</taxon>
    </lineage>
</organism>
<dbReference type="EC" id="2.4.99.28" evidence="10"/>
<evidence type="ECO:0000256" key="7">
    <source>
        <dbReference type="ARBA" id="ARBA00022679"/>
    </source>
</evidence>
<dbReference type="GO" id="GO:0006508">
    <property type="term" value="P:proteolysis"/>
    <property type="evidence" value="ECO:0007669"/>
    <property type="project" value="UniProtKB-KW"/>
</dbReference>
<evidence type="ECO:0000256" key="10">
    <source>
        <dbReference type="ARBA" id="ARBA00044770"/>
    </source>
</evidence>
<comment type="catalytic activity">
    <reaction evidence="11">
        <text>[GlcNAc-(1-&gt;4)-Mur2Ac(oyl-L-Ala-gamma-D-Glu-L-Lys-D-Ala-D-Ala)](n)-di-trans,octa-cis-undecaprenyl diphosphate + beta-D-GlcNAc-(1-&gt;4)-Mur2Ac(oyl-L-Ala-gamma-D-Glu-L-Lys-D-Ala-D-Ala)-di-trans,octa-cis-undecaprenyl diphosphate = [GlcNAc-(1-&gt;4)-Mur2Ac(oyl-L-Ala-gamma-D-Glu-L-Lys-D-Ala-D-Ala)](n+1)-di-trans,octa-cis-undecaprenyl diphosphate + di-trans,octa-cis-undecaprenyl diphosphate + H(+)</text>
        <dbReference type="Rhea" id="RHEA:23708"/>
        <dbReference type="Rhea" id="RHEA-COMP:9602"/>
        <dbReference type="Rhea" id="RHEA-COMP:9603"/>
        <dbReference type="ChEBI" id="CHEBI:15378"/>
        <dbReference type="ChEBI" id="CHEBI:58405"/>
        <dbReference type="ChEBI" id="CHEBI:60033"/>
        <dbReference type="ChEBI" id="CHEBI:78435"/>
        <dbReference type="EC" id="2.4.99.28"/>
    </reaction>
</comment>
<comment type="similarity">
    <text evidence="3">In the N-terminal section; belongs to the glycosyltransferase 51 family.</text>
</comment>
<feature type="domain" description="Penicillin-binding protein transpeptidase" evidence="13">
    <location>
        <begin position="301"/>
        <end position="568"/>
    </location>
</feature>
<dbReference type="AlphaFoldDB" id="A0A1B3ZGH8"/>
<evidence type="ECO:0000259" key="15">
    <source>
        <dbReference type="Pfam" id="PF06832"/>
    </source>
</evidence>
<comment type="pathway">
    <text evidence="1">Cell wall biogenesis; peptidoglycan biosynthesis.</text>
</comment>
<comment type="similarity">
    <text evidence="2">In the C-terminal section; belongs to the transpeptidase family.</text>
</comment>
<keyword evidence="9" id="KW-0511">Multifunctional enzyme</keyword>
<evidence type="ECO:0000259" key="14">
    <source>
        <dbReference type="Pfam" id="PF00912"/>
    </source>
</evidence>
<dbReference type="STRING" id="1560345.AWL63_04850"/>
<dbReference type="SUPFAM" id="SSF53955">
    <property type="entry name" value="Lysozyme-like"/>
    <property type="match status" value="1"/>
</dbReference>